<dbReference type="InterPro" id="IPR019151">
    <property type="entry name" value="Proteasome_assmbl_chaperone_2"/>
</dbReference>
<dbReference type="Pfam" id="PF09754">
    <property type="entry name" value="PAC2"/>
    <property type="match status" value="1"/>
</dbReference>
<evidence type="ECO:0008006" key="3">
    <source>
        <dbReference type="Google" id="ProtNLM"/>
    </source>
</evidence>
<dbReference type="SUPFAM" id="SSF159659">
    <property type="entry name" value="Cgl1923-like"/>
    <property type="match status" value="1"/>
</dbReference>
<proteinExistence type="predicted"/>
<gene>
    <name evidence="1" type="ORF">GCM10009030_11530</name>
</gene>
<reference evidence="1" key="1">
    <citation type="journal article" date="2014" name="Int. J. Syst. Evol. Microbiol.">
        <title>Complete genome sequence of Corynebacterium casei LMG S-19264T (=DSM 44701T), isolated from a smear-ripened cheese.</title>
        <authorList>
            <consortium name="US DOE Joint Genome Institute (JGI-PGF)"/>
            <person name="Walter F."/>
            <person name="Albersmeier A."/>
            <person name="Kalinowski J."/>
            <person name="Ruckert C."/>
        </authorList>
    </citation>
    <scope>NUCLEOTIDE SEQUENCE</scope>
    <source>
        <strain evidence="1">JCM 17820</strain>
    </source>
</reference>
<organism evidence="1 2">
    <name type="scientific">Haloarcula pellucida</name>
    <dbReference type="NCBI Taxonomy" id="1427151"/>
    <lineage>
        <taxon>Archaea</taxon>
        <taxon>Methanobacteriati</taxon>
        <taxon>Methanobacteriota</taxon>
        <taxon>Stenosarchaea group</taxon>
        <taxon>Halobacteria</taxon>
        <taxon>Halobacteriales</taxon>
        <taxon>Haloarculaceae</taxon>
        <taxon>Haloarcula</taxon>
    </lineage>
</organism>
<dbReference type="InterPro" id="IPR038389">
    <property type="entry name" value="PSMG2_sf"/>
</dbReference>
<keyword evidence="2" id="KW-1185">Reference proteome</keyword>
<dbReference type="RefSeq" id="WP_188995409.1">
    <property type="nucleotide sequence ID" value="NZ_BMOU01000001.1"/>
</dbReference>
<dbReference type="Gene3D" id="3.40.50.10900">
    <property type="entry name" value="PAC-like subunit"/>
    <property type="match status" value="1"/>
</dbReference>
<dbReference type="EMBL" id="BMOU01000001">
    <property type="protein sequence ID" value="GGN90035.1"/>
    <property type="molecule type" value="Genomic_DNA"/>
</dbReference>
<sequence length="248" mass="26676">MVSAGTAGPTFDLTAEPPDVDTLAVGFTEYGLAGLTAVDYLVDQMPMEQVGYLNGGGPPTITPFENGVPRHHTRLYADEDTALGVVISERFVPPQMAESFADAVDDVYAQLTPTNLTVLSGVPVAHGPEDHVPFYIATEDYRERYLSDTDIRAMGTGFLDGATAELVARGIPDDERPVGVFTTPAHPQAPDAAAAVRLVEALSATHDIDVDTEPLAEFAATVEAQYRALAERIEASQEEMMPDDRMYM</sequence>
<dbReference type="PANTHER" id="PTHR35610">
    <property type="entry name" value="3-ISOPROPYLMALATE DEHYDRATASE-RELATED"/>
    <property type="match status" value="1"/>
</dbReference>
<comment type="caution">
    <text evidence="1">The sequence shown here is derived from an EMBL/GenBank/DDBJ whole genome shotgun (WGS) entry which is preliminary data.</text>
</comment>
<protein>
    <recommendedName>
        <fullName evidence="3">Proteasome assembly chaperone family protein</fullName>
    </recommendedName>
</protein>
<dbReference type="AlphaFoldDB" id="A0A830GKG3"/>
<name>A0A830GKG3_9EURY</name>
<dbReference type="PANTHER" id="PTHR35610:SF8">
    <property type="entry name" value="3-ISOPROPYLMALATE DEHYDRATASE"/>
    <property type="match status" value="1"/>
</dbReference>
<reference evidence="1" key="2">
    <citation type="submission" date="2020-09" db="EMBL/GenBank/DDBJ databases">
        <authorList>
            <person name="Sun Q."/>
            <person name="Ohkuma M."/>
        </authorList>
    </citation>
    <scope>NUCLEOTIDE SEQUENCE</scope>
    <source>
        <strain evidence="1">JCM 17820</strain>
    </source>
</reference>
<evidence type="ECO:0000313" key="2">
    <source>
        <dbReference type="Proteomes" id="UP000605784"/>
    </source>
</evidence>
<dbReference type="Proteomes" id="UP000605784">
    <property type="component" value="Unassembled WGS sequence"/>
</dbReference>
<accession>A0A830GKG3</accession>
<evidence type="ECO:0000313" key="1">
    <source>
        <dbReference type="EMBL" id="GGN90035.1"/>
    </source>
</evidence>